<dbReference type="AlphaFoldDB" id="A0A4Q4SI97"/>
<organism evidence="2 3">
    <name type="scientific">Alternaria arborescens</name>
    <dbReference type="NCBI Taxonomy" id="156630"/>
    <lineage>
        <taxon>Eukaryota</taxon>
        <taxon>Fungi</taxon>
        <taxon>Dikarya</taxon>
        <taxon>Ascomycota</taxon>
        <taxon>Pezizomycotina</taxon>
        <taxon>Dothideomycetes</taxon>
        <taxon>Pleosporomycetidae</taxon>
        <taxon>Pleosporales</taxon>
        <taxon>Pleosporineae</taxon>
        <taxon>Pleosporaceae</taxon>
        <taxon>Alternaria</taxon>
        <taxon>Alternaria sect. Alternaria</taxon>
    </lineage>
</organism>
<protein>
    <recommendedName>
        <fullName evidence="1">2EXR domain-containing protein</fullName>
    </recommendedName>
</protein>
<sequence length="318" mass="35233">MSTFTPFSRLPMELRNLVWQASKPTTATVEFDEDEYQVTSISPPSALLTTSKEARATALSFSLQKFSIWGPEDWEDLAVDPENTILEIVIRPSKSASLNITWADIWGVLGAVLPATNRLHIVCSKPERLVRLYMAEEAEYLGVGQSCVEGGLFNNAETVSGERKTRESLHAHLTVTASKHTVEEIDQNASEKEVTVWKITDQDTSDDFGHEAKISTTRGLARVEVDKTSYLSVEQLHNAARTFALPAREGMEGEVSEEVSGGEEGQVVKSGVELTEDAVAKHLEECARLWAPKPKDVNWDPEGSVAAEENDTVWKWLM</sequence>
<comment type="caution">
    <text evidence="2">The sequence shown here is derived from an EMBL/GenBank/DDBJ whole genome shotgun (WGS) entry which is preliminary data.</text>
</comment>
<keyword evidence="3" id="KW-1185">Reference proteome</keyword>
<dbReference type="PANTHER" id="PTHR35910">
    <property type="entry name" value="2EXR DOMAIN-CONTAINING PROTEIN"/>
    <property type="match status" value="1"/>
</dbReference>
<evidence type="ECO:0000313" key="2">
    <source>
        <dbReference type="EMBL" id="RYO70370.1"/>
    </source>
</evidence>
<feature type="domain" description="2EXR" evidence="1">
    <location>
        <begin position="4"/>
        <end position="68"/>
    </location>
</feature>
<gene>
    <name evidence="2" type="ORF">AA0113_g3053</name>
</gene>
<dbReference type="OrthoDB" id="3473305at2759"/>
<name>A0A4Q4SI97_9PLEO</name>
<dbReference type="PANTHER" id="PTHR35910:SF1">
    <property type="entry name" value="2EXR DOMAIN-CONTAINING PROTEIN"/>
    <property type="match status" value="1"/>
</dbReference>
<accession>A0A4Q4SI97</accession>
<dbReference type="Proteomes" id="UP000293823">
    <property type="component" value="Unassembled WGS sequence"/>
</dbReference>
<dbReference type="InterPro" id="IPR045518">
    <property type="entry name" value="2EXR"/>
</dbReference>
<dbReference type="Pfam" id="PF20150">
    <property type="entry name" value="2EXR"/>
    <property type="match status" value="1"/>
</dbReference>
<evidence type="ECO:0000313" key="3">
    <source>
        <dbReference type="Proteomes" id="UP000293823"/>
    </source>
</evidence>
<dbReference type="EMBL" id="PEJP01000010">
    <property type="protein sequence ID" value="RYO70370.1"/>
    <property type="molecule type" value="Genomic_DNA"/>
</dbReference>
<proteinExistence type="predicted"/>
<reference evidence="3" key="1">
    <citation type="journal article" date="2019" name="bioRxiv">
        <title>Genomics, evolutionary history and diagnostics of the Alternaria alternata species group including apple and Asian pear pathotypes.</title>
        <authorList>
            <person name="Armitage A.D."/>
            <person name="Cockerton H.M."/>
            <person name="Sreenivasaprasad S."/>
            <person name="Woodhall J.W."/>
            <person name="Lane C.R."/>
            <person name="Harrison R.J."/>
            <person name="Clarkson J.P."/>
        </authorList>
    </citation>
    <scope>NUCLEOTIDE SEQUENCE [LARGE SCALE GENOMIC DNA]</scope>
    <source>
        <strain evidence="3">RGR 97.0016</strain>
    </source>
</reference>
<evidence type="ECO:0000259" key="1">
    <source>
        <dbReference type="Pfam" id="PF20150"/>
    </source>
</evidence>